<dbReference type="PANTHER" id="PTHR47178">
    <property type="entry name" value="MONOOXYGENASE, FAD-BINDING"/>
    <property type="match status" value="1"/>
</dbReference>
<dbReference type="Proteomes" id="UP001500689">
    <property type="component" value="Unassembled WGS sequence"/>
</dbReference>
<dbReference type="RefSeq" id="WP_344864792.1">
    <property type="nucleotide sequence ID" value="NZ_BAAAZN010000012.1"/>
</dbReference>
<protein>
    <submittedName>
        <fullName evidence="6">NAD(P)/FAD-dependent oxidoreductase</fullName>
    </submittedName>
</protein>
<evidence type="ECO:0000256" key="1">
    <source>
        <dbReference type="ARBA" id="ARBA00022630"/>
    </source>
</evidence>
<dbReference type="SUPFAM" id="SSF51905">
    <property type="entry name" value="FAD/NAD(P)-binding domain"/>
    <property type="match status" value="1"/>
</dbReference>
<keyword evidence="2" id="KW-0274">FAD</keyword>
<evidence type="ECO:0000256" key="2">
    <source>
        <dbReference type="ARBA" id="ARBA00022827"/>
    </source>
</evidence>
<dbReference type="PRINTS" id="PR00420">
    <property type="entry name" value="RNGMNOXGNASE"/>
</dbReference>
<dbReference type="Gene3D" id="3.50.50.60">
    <property type="entry name" value="FAD/NAD(P)-binding domain"/>
    <property type="match status" value="1"/>
</dbReference>
<sequence length="406" mass="44018">MSGPLRVLVIGAGPGGLCLAHALRREGVDVAVYERDASAHGRQQGYRLRVSPDGEQALRDCLPERNIGLLAATAGSWRDHEIAAYDEHLEAQWAPPLGDPRPDSAELISNVDRITLRQVLLGGLEDTVRFGKRFTGLEHDHGRVTAHFADGTSDTGDVLVAADGSRSRVRAVVRPGDEPRDLGVRTVFARIPRERAHAGGLAEVLQDRFTYVIGKQGHLGLMPMIFRTRPDVAGHTWPELRLEPAEDYYLGVFNIHREDLSISDSALHALSGTALRDLVLEHTANWHPALSEVFHHAEADSTFLAPLRVVPEVQPWEPGPVIGLGDAIHAMPPSGGVGANAAVQDARTLAAELTALARGELGLTDAVERYQREMAGYAGASVELSLRIARWSMKKLDLDEPDGGAR</sequence>
<dbReference type="Pfam" id="PF13450">
    <property type="entry name" value="NAD_binding_8"/>
    <property type="match status" value="1"/>
</dbReference>
<proteinExistence type="predicted"/>
<dbReference type="InterPro" id="IPR002938">
    <property type="entry name" value="FAD-bd"/>
</dbReference>
<keyword evidence="3" id="KW-0560">Oxidoreductase</keyword>
<gene>
    <name evidence="6" type="ORF">GCM10022222_54840</name>
</gene>
<keyword evidence="1" id="KW-0285">Flavoprotein</keyword>
<evidence type="ECO:0000256" key="3">
    <source>
        <dbReference type="ARBA" id="ARBA00023002"/>
    </source>
</evidence>
<dbReference type="PANTHER" id="PTHR47178:SF6">
    <property type="entry name" value="FAD-BINDING DOMAIN-CONTAINING PROTEIN"/>
    <property type="match status" value="1"/>
</dbReference>
<evidence type="ECO:0000259" key="5">
    <source>
        <dbReference type="Pfam" id="PF01494"/>
    </source>
</evidence>
<keyword evidence="4" id="KW-0503">Monooxygenase</keyword>
<feature type="domain" description="FAD-binding" evidence="5">
    <location>
        <begin position="313"/>
        <end position="378"/>
    </location>
</feature>
<dbReference type="Pfam" id="PF01494">
    <property type="entry name" value="FAD_binding_3"/>
    <property type="match status" value="1"/>
</dbReference>
<keyword evidence="7" id="KW-1185">Reference proteome</keyword>
<dbReference type="EMBL" id="BAAAZN010000012">
    <property type="protein sequence ID" value="GAA3564064.1"/>
    <property type="molecule type" value="Genomic_DNA"/>
</dbReference>
<organism evidence="6 7">
    <name type="scientific">Amycolatopsis ultiminotia</name>
    <dbReference type="NCBI Taxonomy" id="543629"/>
    <lineage>
        <taxon>Bacteria</taxon>
        <taxon>Bacillati</taxon>
        <taxon>Actinomycetota</taxon>
        <taxon>Actinomycetes</taxon>
        <taxon>Pseudonocardiales</taxon>
        <taxon>Pseudonocardiaceae</taxon>
        <taxon>Amycolatopsis</taxon>
    </lineage>
</organism>
<evidence type="ECO:0000313" key="6">
    <source>
        <dbReference type="EMBL" id="GAA3564064.1"/>
    </source>
</evidence>
<evidence type="ECO:0000256" key="4">
    <source>
        <dbReference type="ARBA" id="ARBA00023033"/>
    </source>
</evidence>
<accession>A0ABP6XCX8</accession>
<comment type="caution">
    <text evidence="6">The sequence shown here is derived from an EMBL/GenBank/DDBJ whole genome shotgun (WGS) entry which is preliminary data.</text>
</comment>
<name>A0ABP6XCX8_9PSEU</name>
<evidence type="ECO:0000313" key="7">
    <source>
        <dbReference type="Proteomes" id="UP001500689"/>
    </source>
</evidence>
<reference evidence="7" key="1">
    <citation type="journal article" date="2019" name="Int. J. Syst. Evol. Microbiol.">
        <title>The Global Catalogue of Microorganisms (GCM) 10K type strain sequencing project: providing services to taxonomists for standard genome sequencing and annotation.</title>
        <authorList>
            <consortium name="The Broad Institute Genomics Platform"/>
            <consortium name="The Broad Institute Genome Sequencing Center for Infectious Disease"/>
            <person name="Wu L."/>
            <person name="Ma J."/>
        </authorList>
    </citation>
    <scope>NUCLEOTIDE SEQUENCE [LARGE SCALE GENOMIC DNA]</scope>
    <source>
        <strain evidence="7">JCM 16898</strain>
    </source>
</reference>
<dbReference type="InterPro" id="IPR036188">
    <property type="entry name" value="FAD/NAD-bd_sf"/>
</dbReference>